<dbReference type="EMBL" id="PSQE01000002">
    <property type="protein sequence ID" value="RHN75150.1"/>
    <property type="molecule type" value="Genomic_DNA"/>
</dbReference>
<evidence type="ECO:0008006" key="3">
    <source>
        <dbReference type="Google" id="ProtNLM"/>
    </source>
</evidence>
<evidence type="ECO:0000256" key="1">
    <source>
        <dbReference type="SAM" id="Phobius"/>
    </source>
</evidence>
<dbReference type="Gramene" id="rna11312">
    <property type="protein sequence ID" value="RHN75150.1"/>
    <property type="gene ID" value="gene11312"/>
</dbReference>
<dbReference type="Proteomes" id="UP000265566">
    <property type="component" value="Chromosome 2"/>
</dbReference>
<keyword evidence="1" id="KW-0812">Transmembrane</keyword>
<keyword evidence="1" id="KW-1133">Transmembrane helix</keyword>
<keyword evidence="1" id="KW-0472">Membrane</keyword>
<evidence type="ECO:0000313" key="2">
    <source>
        <dbReference type="EMBL" id="RHN75150.1"/>
    </source>
</evidence>
<feature type="transmembrane region" description="Helical" evidence="1">
    <location>
        <begin position="21"/>
        <end position="42"/>
    </location>
</feature>
<organism evidence="2">
    <name type="scientific">Medicago truncatula</name>
    <name type="common">Barrel medic</name>
    <name type="synonym">Medicago tribuloides</name>
    <dbReference type="NCBI Taxonomy" id="3880"/>
    <lineage>
        <taxon>Eukaryota</taxon>
        <taxon>Viridiplantae</taxon>
        <taxon>Streptophyta</taxon>
        <taxon>Embryophyta</taxon>
        <taxon>Tracheophyta</taxon>
        <taxon>Spermatophyta</taxon>
        <taxon>Magnoliopsida</taxon>
        <taxon>eudicotyledons</taxon>
        <taxon>Gunneridae</taxon>
        <taxon>Pentapetalae</taxon>
        <taxon>rosids</taxon>
        <taxon>fabids</taxon>
        <taxon>Fabales</taxon>
        <taxon>Fabaceae</taxon>
        <taxon>Papilionoideae</taxon>
        <taxon>50 kb inversion clade</taxon>
        <taxon>NPAAA clade</taxon>
        <taxon>Hologalegina</taxon>
        <taxon>IRL clade</taxon>
        <taxon>Trifolieae</taxon>
        <taxon>Medicago</taxon>
    </lineage>
</organism>
<accession>A0A396JAG1</accession>
<protein>
    <recommendedName>
        <fullName evidence="3">Transmembrane protein</fullName>
    </recommendedName>
</protein>
<name>A0A396JAG1_MEDTR</name>
<sequence>MMSNNLEAIECELKKMRRECNWIYVLYCSVLCSMAFLCSYKVHF</sequence>
<dbReference type="AlphaFoldDB" id="A0A396JAG1"/>
<gene>
    <name evidence="2" type="ORF">MtrunA17_Chr2g0318021</name>
</gene>
<proteinExistence type="predicted"/>
<comment type="caution">
    <text evidence="2">The sequence shown here is derived from an EMBL/GenBank/DDBJ whole genome shotgun (WGS) entry which is preliminary data.</text>
</comment>
<reference evidence="2" key="1">
    <citation type="journal article" date="2018" name="Nat. Plants">
        <title>Whole-genome landscape of Medicago truncatula symbiotic genes.</title>
        <authorList>
            <person name="Pecrix Y."/>
            <person name="Gamas P."/>
            <person name="Carrere S."/>
        </authorList>
    </citation>
    <scope>NUCLEOTIDE SEQUENCE</scope>
    <source>
        <tissue evidence="2">Leaves</tissue>
    </source>
</reference>